<dbReference type="Proteomes" id="UP000694861">
    <property type="component" value="Linkage group LG2"/>
</dbReference>
<evidence type="ECO:0000313" key="12">
    <source>
        <dbReference type="RefSeq" id="XP_016647200.1"/>
    </source>
</evidence>
<dbReference type="InterPro" id="IPR000922">
    <property type="entry name" value="Lectin_gal-bd_dom"/>
</dbReference>
<dbReference type="Pfam" id="PF01301">
    <property type="entry name" value="Glyco_hydro_35"/>
    <property type="match status" value="1"/>
</dbReference>
<gene>
    <name evidence="12" type="primary">LOC103324287</name>
</gene>
<dbReference type="EC" id="3.2.1.23" evidence="3 7"/>
<feature type="signal peptide" evidence="9">
    <location>
        <begin position="1"/>
        <end position="20"/>
    </location>
</feature>
<evidence type="ECO:0000256" key="1">
    <source>
        <dbReference type="ARBA" id="ARBA00001412"/>
    </source>
</evidence>
<dbReference type="Pfam" id="PF02140">
    <property type="entry name" value="SUEL_Lectin"/>
    <property type="match status" value="1"/>
</dbReference>
<evidence type="ECO:0000256" key="4">
    <source>
        <dbReference type="ARBA" id="ARBA00022729"/>
    </source>
</evidence>
<evidence type="ECO:0000256" key="5">
    <source>
        <dbReference type="ARBA" id="ARBA00022801"/>
    </source>
</evidence>
<dbReference type="Pfam" id="PF17834">
    <property type="entry name" value="GHD"/>
    <property type="match status" value="1"/>
</dbReference>
<keyword evidence="4 9" id="KW-0732">Signal</keyword>
<feature type="domain" description="SUEL-type lectin" evidence="10">
    <location>
        <begin position="764"/>
        <end position="851"/>
    </location>
</feature>
<evidence type="ECO:0000256" key="3">
    <source>
        <dbReference type="ARBA" id="ARBA00012756"/>
    </source>
</evidence>
<name>A0ABM1LIH3_PRUMU</name>
<dbReference type="InterPro" id="IPR048913">
    <property type="entry name" value="BetaGal_gal-bd"/>
</dbReference>
<evidence type="ECO:0000313" key="11">
    <source>
        <dbReference type="Proteomes" id="UP000694861"/>
    </source>
</evidence>
<keyword evidence="6 7" id="KW-0326">Glycosidase</keyword>
<keyword evidence="11" id="KW-1185">Reference proteome</keyword>
<sequence>MAVSVSRVLLISLISMVISAAIVHAKGRGHHGHRGKHLHHQNRNQSVLGGPVTYDGRSLIINGKRELLFSGAIHYTRSTPEMWPDLIKKAKHGGLNMIETYVFWNIHEPVQGQYNFEGNYDLARFIKLVQEHGMYATIRLGPFIQAEWNHGGLPYWLREVPGVIFRSDSIAFKYHMEKYVQLIVNKLKEAKLFSPQGGPIVLAQIENEYNMVQLAYRELGNNYVRWAAAMAVQQNIGVPWIMCKQKDAPDPVINTCNGRQCGDTFMGPNKPYKPTLWTENWTAQYRVFGDPPSQRPVEDIAFAVARFFSKKGSLTNYYMYHGGTNFGRTSAIFTTTRYYDEAPLDEYGLPRDPKWSHLKDLHKALRLSRKAMLWGVPGVQKMSADTEVYFYEMPATDICAAFLTNNNLTTEATVSWRGQDYYLPPHSVSILPDCKTIVFNTQTIVAQHNSRNYVRSTVANNLKWMKNAEPIPTTLQVPVNNSTPLELYTLLKDSSDYAWYTTSLALNPQDLPRKASIQPVLRIASLGHALHLFVNGEYIGFGHGSHDEKSFVLEKPVHFKAGVNQITLLAMTLGLPDGGAYMEHRYAGPNLIIVLGLNTGTLDITKNGWGHQVGLNGEKLQVFTEEGSKQVQWDKTKGSAQGLTWYKTYFDAPEGNNPVAIRMTGMGKGMIWVNGKSIGRHWMSFLSPLGEPTQSEYHIPRSFIKPTQNLLVVLEEQPAKPKHIEILTVNRDTICSFITEYHPPNVKSWARQDSVFRPVLDVIRSSADIKCPDNKKVVAVEFASFGNPPAGLCGSYVLGKCNSPVSKEVVEQHCLGKSSCSVPIDRNLFFKNTTDGCPGIKKTLAFQVRCDKQRGKKTEDKQRRERLVLFESVPREIIKVCQITLIVVMF</sequence>
<dbReference type="InterPro" id="IPR008979">
    <property type="entry name" value="Galactose-bd-like_sf"/>
</dbReference>
<accession>A0ABM1LIH3</accession>
<evidence type="ECO:0000256" key="7">
    <source>
        <dbReference type="RuleBase" id="RU000675"/>
    </source>
</evidence>
<dbReference type="GeneID" id="103324287"/>
<evidence type="ECO:0000256" key="8">
    <source>
        <dbReference type="RuleBase" id="RU003679"/>
    </source>
</evidence>
<dbReference type="RefSeq" id="XP_016647200.1">
    <property type="nucleotide sequence ID" value="XM_016791714.1"/>
</dbReference>
<keyword evidence="5 7" id="KW-0378">Hydrolase</keyword>
<dbReference type="InterPro" id="IPR041392">
    <property type="entry name" value="GHD"/>
</dbReference>
<comment type="similarity">
    <text evidence="2 8">Belongs to the glycosyl hydrolase 35 family.</text>
</comment>
<dbReference type="PANTHER" id="PTHR23421">
    <property type="entry name" value="BETA-GALACTOSIDASE RELATED"/>
    <property type="match status" value="1"/>
</dbReference>
<protein>
    <recommendedName>
        <fullName evidence="3 7">Beta-galactosidase</fullName>
        <ecNumber evidence="3 7">3.2.1.23</ecNumber>
    </recommendedName>
</protein>
<comment type="catalytic activity">
    <reaction evidence="1 7">
        <text>Hydrolysis of terminal non-reducing beta-D-galactose residues in beta-D-galactosides.</text>
        <dbReference type="EC" id="3.2.1.23"/>
    </reaction>
</comment>
<dbReference type="InterPro" id="IPR031330">
    <property type="entry name" value="Gly_Hdrlase_35_cat"/>
</dbReference>
<reference evidence="11" key="1">
    <citation type="journal article" date="2012" name="Nat. Commun.">
        <title>The genome of Prunus mume.</title>
        <authorList>
            <person name="Zhang Q."/>
            <person name="Chen W."/>
            <person name="Sun L."/>
            <person name="Zhao F."/>
            <person name="Huang B."/>
            <person name="Yang W."/>
            <person name="Tao Y."/>
            <person name="Wang J."/>
            <person name="Yuan Z."/>
            <person name="Fan G."/>
            <person name="Xing Z."/>
            <person name="Han C."/>
            <person name="Pan H."/>
            <person name="Zhong X."/>
            <person name="Shi W."/>
            <person name="Liang X."/>
            <person name="Du D."/>
            <person name="Sun F."/>
            <person name="Xu Z."/>
            <person name="Hao R."/>
            <person name="Lv T."/>
            <person name="Lv Y."/>
            <person name="Zheng Z."/>
            <person name="Sun M."/>
            <person name="Luo L."/>
            <person name="Cai M."/>
            <person name="Gao Y."/>
            <person name="Wang J."/>
            <person name="Yin Y."/>
            <person name="Xu X."/>
            <person name="Cheng T."/>
            <person name="Wang J."/>
        </authorList>
    </citation>
    <scope>NUCLEOTIDE SEQUENCE [LARGE SCALE GENOMIC DNA]</scope>
</reference>
<dbReference type="Gene3D" id="2.60.120.740">
    <property type="match status" value="1"/>
</dbReference>
<evidence type="ECO:0000256" key="2">
    <source>
        <dbReference type="ARBA" id="ARBA00009809"/>
    </source>
</evidence>
<dbReference type="InterPro" id="IPR001944">
    <property type="entry name" value="Glycoside_Hdrlase_35"/>
</dbReference>
<feature type="chain" id="PRO_5045081948" description="Beta-galactosidase" evidence="9">
    <location>
        <begin position="21"/>
        <end position="890"/>
    </location>
</feature>
<evidence type="ECO:0000256" key="9">
    <source>
        <dbReference type="SAM" id="SignalP"/>
    </source>
</evidence>
<dbReference type="PROSITE" id="PS01182">
    <property type="entry name" value="GLYCOSYL_HYDROL_F35"/>
    <property type="match status" value="1"/>
</dbReference>
<dbReference type="Gene3D" id="3.20.20.80">
    <property type="entry name" value="Glycosidases"/>
    <property type="match status" value="1"/>
</dbReference>
<dbReference type="Pfam" id="PF21467">
    <property type="entry name" value="BetaGal_gal-bd"/>
    <property type="match status" value="1"/>
</dbReference>
<evidence type="ECO:0000256" key="6">
    <source>
        <dbReference type="ARBA" id="ARBA00023295"/>
    </source>
</evidence>
<dbReference type="SUPFAM" id="SSF49785">
    <property type="entry name" value="Galactose-binding domain-like"/>
    <property type="match status" value="2"/>
</dbReference>
<proteinExistence type="inferred from homology"/>
<dbReference type="SUPFAM" id="SSF51445">
    <property type="entry name" value="(Trans)glycosidases"/>
    <property type="match status" value="1"/>
</dbReference>
<reference evidence="12" key="2">
    <citation type="submission" date="2025-08" db="UniProtKB">
        <authorList>
            <consortium name="RefSeq"/>
        </authorList>
    </citation>
    <scope>IDENTIFICATION</scope>
</reference>
<dbReference type="InterPro" id="IPR017853">
    <property type="entry name" value="GH"/>
</dbReference>
<dbReference type="InterPro" id="IPR019801">
    <property type="entry name" value="Glyco_hydro_35_CS"/>
</dbReference>
<dbReference type="Gene3D" id="2.60.120.260">
    <property type="entry name" value="Galactose-binding domain-like"/>
    <property type="match status" value="2"/>
</dbReference>
<organism evidence="11 12">
    <name type="scientific">Prunus mume</name>
    <name type="common">Japanese apricot</name>
    <name type="synonym">Armeniaca mume</name>
    <dbReference type="NCBI Taxonomy" id="102107"/>
    <lineage>
        <taxon>Eukaryota</taxon>
        <taxon>Viridiplantae</taxon>
        <taxon>Streptophyta</taxon>
        <taxon>Embryophyta</taxon>
        <taxon>Tracheophyta</taxon>
        <taxon>Spermatophyta</taxon>
        <taxon>Magnoliopsida</taxon>
        <taxon>eudicotyledons</taxon>
        <taxon>Gunneridae</taxon>
        <taxon>Pentapetalae</taxon>
        <taxon>rosids</taxon>
        <taxon>fabids</taxon>
        <taxon>Rosales</taxon>
        <taxon>Rosaceae</taxon>
        <taxon>Amygdaloideae</taxon>
        <taxon>Amygdaleae</taxon>
        <taxon>Prunus</taxon>
    </lineage>
</organism>
<dbReference type="PROSITE" id="PS50228">
    <property type="entry name" value="SUEL_LECTIN"/>
    <property type="match status" value="1"/>
</dbReference>
<dbReference type="CDD" id="cd22842">
    <property type="entry name" value="Gal_Rha_Lectin_BGal"/>
    <property type="match status" value="1"/>
</dbReference>
<evidence type="ECO:0000259" key="10">
    <source>
        <dbReference type="PROSITE" id="PS50228"/>
    </source>
</evidence>
<dbReference type="PRINTS" id="PR00742">
    <property type="entry name" value="GLHYDRLASE35"/>
</dbReference>
<dbReference type="InterPro" id="IPR043159">
    <property type="entry name" value="Lectin_gal-bd_sf"/>
</dbReference>